<sequence>MIYTYLSFLLADINIHDNKKLLENSIAKNASYLAMISFDEGPTKNIKKLISIASSYNIPLVFHLDPFHENFSKEIIDYIHENNMEVGIAITEEIEDDENQIKKVFLKYKEAFINKSTYVPILLRLPASRFRDRYMKSVDLLPNILNLLQQRNYKIIPAYEFYNLNTNLLKTDIITYKTNYKKKGEELIIKTIKEDGTIVKKINLPYNNLNKLKARELTKLNLQDYEKIEEVYDDMFNNEESDDSSERESSEEVKYIAQENCSNNIISYCFLLFLIIK</sequence>
<reference evidence="1 2" key="1">
    <citation type="journal article" date="2013" name="BMC Genomics">
        <title>Genome sequencing and comparative genomics of honey bee microsporidia, Nosema apis reveal novel insights into host-parasite interactions.</title>
        <authorList>
            <person name="Chen Yp."/>
            <person name="Pettis J.S."/>
            <person name="Zhao Y."/>
            <person name="Liu X."/>
            <person name="Tallon L.J."/>
            <person name="Sadzewicz L.D."/>
            <person name="Li R."/>
            <person name="Zheng H."/>
            <person name="Huang S."/>
            <person name="Zhang X."/>
            <person name="Hamilton M.C."/>
            <person name="Pernal S.F."/>
            <person name="Melathopoulos A.P."/>
            <person name="Yan X."/>
            <person name="Evans J.D."/>
        </authorList>
    </citation>
    <scope>NUCLEOTIDE SEQUENCE [LARGE SCALE GENOMIC DNA]</scope>
    <source>
        <strain evidence="1 2">BRL 01</strain>
    </source>
</reference>
<organism evidence="1 2">
    <name type="scientific">Vairimorpha apis BRL 01</name>
    <dbReference type="NCBI Taxonomy" id="1037528"/>
    <lineage>
        <taxon>Eukaryota</taxon>
        <taxon>Fungi</taxon>
        <taxon>Fungi incertae sedis</taxon>
        <taxon>Microsporidia</taxon>
        <taxon>Nosematidae</taxon>
        <taxon>Vairimorpha</taxon>
    </lineage>
</organism>
<dbReference type="OrthoDB" id="407355at2759"/>
<dbReference type="EMBL" id="KE647051">
    <property type="protein sequence ID" value="EQB62009.1"/>
    <property type="molecule type" value="Genomic_DNA"/>
</dbReference>
<dbReference type="AlphaFoldDB" id="T0LCH9"/>
<accession>T0LCH9</accession>
<dbReference type="Proteomes" id="UP000053780">
    <property type="component" value="Unassembled WGS sequence"/>
</dbReference>
<dbReference type="GO" id="GO:0005975">
    <property type="term" value="P:carbohydrate metabolic process"/>
    <property type="evidence" value="ECO:0007669"/>
    <property type="project" value="InterPro"/>
</dbReference>
<dbReference type="InterPro" id="IPR011330">
    <property type="entry name" value="Glyco_hydro/deAcase_b/a-brl"/>
</dbReference>
<dbReference type="HOGENOM" id="CLU_883063_0_0_1"/>
<evidence type="ECO:0008006" key="3">
    <source>
        <dbReference type="Google" id="ProtNLM"/>
    </source>
</evidence>
<dbReference type="Gene3D" id="3.20.20.370">
    <property type="entry name" value="Glycoside hydrolase/deacetylase"/>
    <property type="match status" value="1"/>
</dbReference>
<keyword evidence="2" id="KW-1185">Reference proteome</keyword>
<dbReference type="VEuPathDB" id="MicrosporidiaDB:NAPIS_ORF00426"/>
<evidence type="ECO:0000313" key="2">
    <source>
        <dbReference type="Proteomes" id="UP000053780"/>
    </source>
</evidence>
<protein>
    <recommendedName>
        <fullName evidence="3">Polysaccharide deacetylase</fullName>
    </recommendedName>
</protein>
<gene>
    <name evidence="1" type="ORF">NAPIS_ORF00426</name>
</gene>
<dbReference type="SUPFAM" id="SSF88713">
    <property type="entry name" value="Glycoside hydrolase/deacetylase"/>
    <property type="match status" value="1"/>
</dbReference>
<proteinExistence type="predicted"/>
<evidence type="ECO:0000313" key="1">
    <source>
        <dbReference type="EMBL" id="EQB62009.1"/>
    </source>
</evidence>
<name>T0LCH9_9MICR</name>